<evidence type="ECO:0000313" key="2">
    <source>
        <dbReference type="EMBL" id="KIK58618.1"/>
    </source>
</evidence>
<evidence type="ECO:0000313" key="3">
    <source>
        <dbReference type="Proteomes" id="UP000053593"/>
    </source>
</evidence>
<dbReference type="HOGENOM" id="CLU_1489188_0_0_1"/>
<sequence>MLSPRSLFILIFISTISSIFVCGLPISALSAPPSYDSGAEPSNWIEFEHHASRLSKSETNSVQLIAREEPAIAIVYEVTVQVPGELDLLVEMIKHAPSSLMATPSRINISTSSSTHVVGPLLHAVPAFILFIWGVYEVLILMLREGEEGEDCEREEEGGEEFLRDCWLQEKPLTVSMAPPL</sequence>
<organism evidence="2 3">
    <name type="scientific">Collybiopsis luxurians FD-317 M1</name>
    <dbReference type="NCBI Taxonomy" id="944289"/>
    <lineage>
        <taxon>Eukaryota</taxon>
        <taxon>Fungi</taxon>
        <taxon>Dikarya</taxon>
        <taxon>Basidiomycota</taxon>
        <taxon>Agaricomycotina</taxon>
        <taxon>Agaricomycetes</taxon>
        <taxon>Agaricomycetidae</taxon>
        <taxon>Agaricales</taxon>
        <taxon>Marasmiineae</taxon>
        <taxon>Omphalotaceae</taxon>
        <taxon>Collybiopsis</taxon>
        <taxon>Collybiopsis luxurians</taxon>
    </lineage>
</organism>
<name>A0A0D0CSH3_9AGAR</name>
<proteinExistence type="predicted"/>
<keyword evidence="1" id="KW-0472">Membrane</keyword>
<keyword evidence="3" id="KW-1185">Reference proteome</keyword>
<keyword evidence="1" id="KW-1133">Transmembrane helix</keyword>
<dbReference type="EMBL" id="KN834784">
    <property type="protein sequence ID" value="KIK58618.1"/>
    <property type="molecule type" value="Genomic_DNA"/>
</dbReference>
<feature type="transmembrane region" description="Helical" evidence="1">
    <location>
        <begin position="7"/>
        <end position="28"/>
    </location>
</feature>
<dbReference type="AlphaFoldDB" id="A0A0D0CSH3"/>
<dbReference type="Proteomes" id="UP000053593">
    <property type="component" value="Unassembled WGS sequence"/>
</dbReference>
<evidence type="ECO:0000256" key="1">
    <source>
        <dbReference type="SAM" id="Phobius"/>
    </source>
</evidence>
<reference evidence="2 3" key="1">
    <citation type="submission" date="2014-04" db="EMBL/GenBank/DDBJ databases">
        <title>Evolutionary Origins and Diversification of the Mycorrhizal Mutualists.</title>
        <authorList>
            <consortium name="DOE Joint Genome Institute"/>
            <consortium name="Mycorrhizal Genomics Consortium"/>
            <person name="Kohler A."/>
            <person name="Kuo A."/>
            <person name="Nagy L.G."/>
            <person name="Floudas D."/>
            <person name="Copeland A."/>
            <person name="Barry K.W."/>
            <person name="Cichocki N."/>
            <person name="Veneault-Fourrey C."/>
            <person name="LaButti K."/>
            <person name="Lindquist E.A."/>
            <person name="Lipzen A."/>
            <person name="Lundell T."/>
            <person name="Morin E."/>
            <person name="Murat C."/>
            <person name="Riley R."/>
            <person name="Ohm R."/>
            <person name="Sun H."/>
            <person name="Tunlid A."/>
            <person name="Henrissat B."/>
            <person name="Grigoriev I.V."/>
            <person name="Hibbett D.S."/>
            <person name="Martin F."/>
        </authorList>
    </citation>
    <scope>NUCLEOTIDE SEQUENCE [LARGE SCALE GENOMIC DNA]</scope>
    <source>
        <strain evidence="2 3">FD-317 M1</strain>
    </source>
</reference>
<gene>
    <name evidence="2" type="ORF">GYMLUDRAFT_246019</name>
</gene>
<protein>
    <submittedName>
        <fullName evidence="2">Uncharacterized protein</fullName>
    </submittedName>
</protein>
<keyword evidence="1" id="KW-0812">Transmembrane</keyword>
<accession>A0A0D0CSH3</accession>
<feature type="transmembrane region" description="Helical" evidence="1">
    <location>
        <begin position="121"/>
        <end position="143"/>
    </location>
</feature>